<keyword evidence="3" id="KW-1185">Reference proteome</keyword>
<dbReference type="InterPro" id="IPR041633">
    <property type="entry name" value="Polbeta"/>
</dbReference>
<comment type="caution">
    <text evidence="2">The sequence shown here is derived from an EMBL/GenBank/DDBJ whole genome shotgun (WGS) entry which is preliminary data.</text>
</comment>
<feature type="domain" description="Polymerase beta nucleotidyltransferase" evidence="1">
    <location>
        <begin position="13"/>
        <end position="103"/>
    </location>
</feature>
<dbReference type="Gene3D" id="3.30.460.10">
    <property type="entry name" value="Beta Polymerase, domain 2"/>
    <property type="match status" value="1"/>
</dbReference>
<dbReference type="EMBL" id="SNYF01000005">
    <property type="protein sequence ID" value="TDQ18301.1"/>
    <property type="molecule type" value="Genomic_DNA"/>
</dbReference>
<evidence type="ECO:0000313" key="3">
    <source>
        <dbReference type="Proteomes" id="UP000294535"/>
    </source>
</evidence>
<gene>
    <name evidence="2" type="ORF">DFQ04_0100</name>
</gene>
<evidence type="ECO:0000313" key="2">
    <source>
        <dbReference type="EMBL" id="TDQ18301.1"/>
    </source>
</evidence>
<proteinExistence type="predicted"/>
<keyword evidence="2" id="KW-0808">Transferase</keyword>
<protein>
    <submittedName>
        <fullName evidence="2">Putative nucleotidyltransferase</fullName>
    </submittedName>
</protein>
<dbReference type="OrthoDB" id="9803106at2"/>
<dbReference type="GO" id="GO:0016740">
    <property type="term" value="F:transferase activity"/>
    <property type="evidence" value="ECO:0007669"/>
    <property type="project" value="UniProtKB-KW"/>
</dbReference>
<evidence type="ECO:0000259" key="1">
    <source>
        <dbReference type="Pfam" id="PF18765"/>
    </source>
</evidence>
<dbReference type="RefSeq" id="WP_133551609.1">
    <property type="nucleotide sequence ID" value="NZ_SNYF01000005.1"/>
</dbReference>
<reference evidence="2 3" key="1">
    <citation type="submission" date="2019-03" db="EMBL/GenBank/DDBJ databases">
        <title>Genomic Encyclopedia of Type Strains, Phase III (KMG-III): the genomes of soil and plant-associated and newly described type strains.</title>
        <authorList>
            <person name="Whitman W."/>
        </authorList>
    </citation>
    <scope>NUCLEOTIDE SEQUENCE [LARGE SCALE GENOMIC DNA]</scope>
    <source>
        <strain evidence="2 3">CECT 8446</strain>
    </source>
</reference>
<sequence>MIRFGLTDKVIKSLNRVFQLHPNVERVIIYGSRAKGNFLPNSDIDLVIQGENVNFSELLEIENELDELLLPYQIDLSLFHFLSSSKDLLGHIERVGKTFFKKNSLKIEA</sequence>
<accession>A0A4R6T6R5</accession>
<dbReference type="InterPro" id="IPR043519">
    <property type="entry name" value="NT_sf"/>
</dbReference>
<dbReference type="Proteomes" id="UP000294535">
    <property type="component" value="Unassembled WGS sequence"/>
</dbReference>
<name>A0A4R6T6R5_9BACT</name>
<dbReference type="AlphaFoldDB" id="A0A4R6T6R5"/>
<dbReference type="Pfam" id="PF18765">
    <property type="entry name" value="Polbeta"/>
    <property type="match status" value="1"/>
</dbReference>
<dbReference type="CDD" id="cd05403">
    <property type="entry name" value="NT_KNTase_like"/>
    <property type="match status" value="1"/>
</dbReference>
<organism evidence="2 3">
    <name type="scientific">Algoriphagus boseongensis</name>
    <dbReference type="NCBI Taxonomy" id="1442587"/>
    <lineage>
        <taxon>Bacteria</taxon>
        <taxon>Pseudomonadati</taxon>
        <taxon>Bacteroidota</taxon>
        <taxon>Cytophagia</taxon>
        <taxon>Cytophagales</taxon>
        <taxon>Cyclobacteriaceae</taxon>
        <taxon>Algoriphagus</taxon>
    </lineage>
</organism>
<dbReference type="SUPFAM" id="SSF81301">
    <property type="entry name" value="Nucleotidyltransferase"/>
    <property type="match status" value="1"/>
</dbReference>